<feature type="transmembrane region" description="Helical" evidence="6">
    <location>
        <begin position="362"/>
        <end position="381"/>
    </location>
</feature>
<feature type="transmembrane region" description="Helical" evidence="6">
    <location>
        <begin position="216"/>
        <end position="242"/>
    </location>
</feature>
<keyword evidence="4 6" id="KW-1133">Transmembrane helix</keyword>
<keyword evidence="2" id="KW-1003">Cell membrane</keyword>
<dbReference type="InterPro" id="IPR002797">
    <property type="entry name" value="Polysacc_synth"/>
</dbReference>
<feature type="transmembrane region" description="Helical" evidence="6">
    <location>
        <begin position="177"/>
        <end position="196"/>
    </location>
</feature>
<dbReference type="PANTHER" id="PTHR30250:SF11">
    <property type="entry name" value="O-ANTIGEN TRANSPORTER-RELATED"/>
    <property type="match status" value="1"/>
</dbReference>
<name>A0ABW3JU10_9FLAO</name>
<feature type="transmembrane region" description="Helical" evidence="6">
    <location>
        <begin position="50"/>
        <end position="74"/>
    </location>
</feature>
<proteinExistence type="predicted"/>
<protein>
    <submittedName>
        <fullName evidence="7">Oligosaccharide flippase family protein</fullName>
    </submittedName>
</protein>
<dbReference type="PANTHER" id="PTHR30250">
    <property type="entry name" value="PST FAMILY PREDICTED COLANIC ACID TRANSPORTER"/>
    <property type="match status" value="1"/>
</dbReference>
<feature type="transmembrane region" description="Helical" evidence="6">
    <location>
        <begin position="122"/>
        <end position="140"/>
    </location>
</feature>
<feature type="transmembrane region" description="Helical" evidence="6">
    <location>
        <begin position="293"/>
        <end position="313"/>
    </location>
</feature>
<dbReference type="Pfam" id="PF01943">
    <property type="entry name" value="Polysacc_synt"/>
    <property type="match status" value="1"/>
</dbReference>
<evidence type="ECO:0000256" key="1">
    <source>
        <dbReference type="ARBA" id="ARBA00004651"/>
    </source>
</evidence>
<keyword evidence="5 6" id="KW-0472">Membrane</keyword>
<keyword evidence="8" id="KW-1185">Reference proteome</keyword>
<evidence type="ECO:0000256" key="6">
    <source>
        <dbReference type="SAM" id="Phobius"/>
    </source>
</evidence>
<comment type="caution">
    <text evidence="7">The sequence shown here is derived from an EMBL/GenBank/DDBJ whole genome shotgun (WGS) entry which is preliminary data.</text>
</comment>
<gene>
    <name evidence="7" type="ORF">ACFQ1U_07970</name>
</gene>
<organism evidence="7 8">
    <name type="scientific">Tenacibaculum geojense</name>
    <dbReference type="NCBI Taxonomy" id="915352"/>
    <lineage>
        <taxon>Bacteria</taxon>
        <taxon>Pseudomonadati</taxon>
        <taxon>Bacteroidota</taxon>
        <taxon>Flavobacteriia</taxon>
        <taxon>Flavobacteriales</taxon>
        <taxon>Flavobacteriaceae</taxon>
        <taxon>Tenacibaculum</taxon>
    </lineage>
</organism>
<feature type="transmembrane region" description="Helical" evidence="6">
    <location>
        <begin position="387"/>
        <end position="413"/>
    </location>
</feature>
<dbReference type="InterPro" id="IPR050833">
    <property type="entry name" value="Poly_Biosynth_Transport"/>
</dbReference>
<dbReference type="Proteomes" id="UP001597062">
    <property type="component" value="Unassembled WGS sequence"/>
</dbReference>
<feature type="transmembrane region" description="Helical" evidence="6">
    <location>
        <begin position="333"/>
        <end position="350"/>
    </location>
</feature>
<feature type="transmembrane region" description="Helical" evidence="6">
    <location>
        <begin position="95"/>
        <end position="116"/>
    </location>
</feature>
<feature type="transmembrane region" description="Helical" evidence="6">
    <location>
        <begin position="18"/>
        <end position="38"/>
    </location>
</feature>
<evidence type="ECO:0000256" key="3">
    <source>
        <dbReference type="ARBA" id="ARBA00022692"/>
    </source>
</evidence>
<evidence type="ECO:0000256" key="4">
    <source>
        <dbReference type="ARBA" id="ARBA00022989"/>
    </source>
</evidence>
<feature type="transmembrane region" description="Helical" evidence="6">
    <location>
        <begin position="152"/>
        <end position="171"/>
    </location>
</feature>
<reference evidence="8" key="1">
    <citation type="journal article" date="2019" name="Int. J. Syst. Evol. Microbiol.">
        <title>The Global Catalogue of Microorganisms (GCM) 10K type strain sequencing project: providing services to taxonomists for standard genome sequencing and annotation.</title>
        <authorList>
            <consortium name="The Broad Institute Genomics Platform"/>
            <consortium name="The Broad Institute Genome Sequencing Center for Infectious Disease"/>
            <person name="Wu L."/>
            <person name="Ma J."/>
        </authorList>
    </citation>
    <scope>NUCLEOTIDE SEQUENCE [LARGE SCALE GENOMIC DNA]</scope>
    <source>
        <strain evidence="8">CCUG 60527</strain>
    </source>
</reference>
<evidence type="ECO:0000256" key="2">
    <source>
        <dbReference type="ARBA" id="ARBA00022475"/>
    </source>
</evidence>
<keyword evidence="3 6" id="KW-0812">Transmembrane</keyword>
<feature type="transmembrane region" description="Helical" evidence="6">
    <location>
        <begin position="254"/>
        <end position="272"/>
    </location>
</feature>
<dbReference type="EMBL" id="JBHTJR010000045">
    <property type="protein sequence ID" value="MFD0993138.1"/>
    <property type="molecule type" value="Genomic_DNA"/>
</dbReference>
<sequence length="422" mass="47831">MKLIANFIQSFLKRAGSYIFAATIISRVLSFLSSWIAIQLIENKELGEVLFAWTIITFILPMVGLGLPQSLIRYGALNDDKNYKQQLLQFVIKKGTLASCILVIGLSVVGFVYPFSIKNTTTYLPLLAFSILPYFFLETIKIQYRLQHNNKKYAYVEIINHLLHVFLITALSSFYNAFGYALALLLTPTITVLFFISNSNILKNNTTANLKNTKELWRYGFFGGLSNLTSTLLFSIDILLIGSIMSKPEMVTNYKYISLIPFSMLFLPRVFITTDFVSFTEKITSKSYIFKYIKSYILLFLLTSIVFLSISLIFQHQLLSLLDSNLTTYSQSFIILCLGVCGILIFRGLYGNLLSAIGQVKINYYIAVIALIVNYFGNQYLIPKYGIMGAAITSAVLMWGTGIATLICFHFNYYKFLSLKKS</sequence>
<evidence type="ECO:0000256" key="5">
    <source>
        <dbReference type="ARBA" id="ARBA00023136"/>
    </source>
</evidence>
<accession>A0ABW3JU10</accession>
<comment type="subcellular location">
    <subcellularLocation>
        <location evidence="1">Cell membrane</location>
        <topology evidence="1">Multi-pass membrane protein</topology>
    </subcellularLocation>
</comment>
<evidence type="ECO:0000313" key="7">
    <source>
        <dbReference type="EMBL" id="MFD0993138.1"/>
    </source>
</evidence>
<dbReference type="RefSeq" id="WP_386107088.1">
    <property type="nucleotide sequence ID" value="NZ_JBHTJR010000045.1"/>
</dbReference>
<evidence type="ECO:0000313" key="8">
    <source>
        <dbReference type="Proteomes" id="UP001597062"/>
    </source>
</evidence>